<organism evidence="14 15">
    <name type="scientific">Neobacillus vireti LMG 21834</name>
    <dbReference type="NCBI Taxonomy" id="1131730"/>
    <lineage>
        <taxon>Bacteria</taxon>
        <taxon>Bacillati</taxon>
        <taxon>Bacillota</taxon>
        <taxon>Bacilli</taxon>
        <taxon>Bacillales</taxon>
        <taxon>Bacillaceae</taxon>
        <taxon>Neobacillus</taxon>
    </lineage>
</organism>
<evidence type="ECO:0000256" key="8">
    <source>
        <dbReference type="ARBA" id="ARBA00023316"/>
    </source>
</evidence>
<accession>A0AB94IRP2</accession>
<keyword evidence="4" id="KW-0677">Repeat</keyword>
<evidence type="ECO:0000313" key="15">
    <source>
        <dbReference type="Proteomes" id="UP000018877"/>
    </source>
</evidence>
<comment type="catalytic activity">
    <reaction evidence="1">
        <text>Hydrolyzes the link between N-acetylmuramoyl residues and L-amino acid residues in certain cell-wall glycopeptides.</text>
        <dbReference type="EC" id="3.5.1.28"/>
    </reaction>
</comment>
<feature type="repeat" description="Cell wall-binding" evidence="11">
    <location>
        <begin position="218"/>
        <end position="237"/>
    </location>
</feature>
<keyword evidence="6" id="KW-0749">Sporulation</keyword>
<dbReference type="Gene3D" id="2.10.270.10">
    <property type="entry name" value="Cholin Binding"/>
    <property type="match status" value="3"/>
</dbReference>
<feature type="region of interest" description="Disordered" evidence="12">
    <location>
        <begin position="360"/>
        <end position="398"/>
    </location>
</feature>
<evidence type="ECO:0000256" key="1">
    <source>
        <dbReference type="ARBA" id="ARBA00001561"/>
    </source>
</evidence>
<keyword evidence="8" id="KW-0961">Cell wall biogenesis/degradation</keyword>
<dbReference type="PROSITE" id="PS51170">
    <property type="entry name" value="CW"/>
    <property type="match status" value="8"/>
</dbReference>
<dbReference type="InterPro" id="IPR036505">
    <property type="entry name" value="Amidase/PGRP_sf"/>
</dbReference>
<dbReference type="SUPFAM" id="SSF55846">
    <property type="entry name" value="N-acetylmuramoyl-L-alanine amidase-like"/>
    <property type="match status" value="1"/>
</dbReference>
<dbReference type="PANTHER" id="PTHR30417:SF11">
    <property type="entry name" value="N-ACETYLMURAMOYL-L-ALANINE AMIDASE XLYA"/>
    <property type="match status" value="1"/>
</dbReference>
<evidence type="ECO:0000256" key="4">
    <source>
        <dbReference type="ARBA" id="ARBA00022737"/>
    </source>
</evidence>
<dbReference type="RefSeq" id="WP_024027428.1">
    <property type="nucleotide sequence ID" value="NZ_ALAN01000042.1"/>
</dbReference>
<keyword evidence="5" id="KW-0378">Hydrolase</keyword>
<feature type="domain" description="N-acetylmuramoyl-L-alanine amidase" evidence="13">
    <location>
        <begin position="12"/>
        <end position="157"/>
    </location>
</feature>
<dbReference type="GO" id="GO:0009254">
    <property type="term" value="P:peptidoglycan turnover"/>
    <property type="evidence" value="ECO:0007669"/>
    <property type="project" value="TreeGrafter"/>
</dbReference>
<evidence type="ECO:0000256" key="10">
    <source>
        <dbReference type="ARBA" id="ARBA00032390"/>
    </source>
</evidence>
<evidence type="ECO:0000256" key="12">
    <source>
        <dbReference type="SAM" id="MobiDB-lite"/>
    </source>
</evidence>
<dbReference type="AlphaFoldDB" id="A0AB94IRP2"/>
<feature type="repeat" description="Cell wall-binding" evidence="11">
    <location>
        <begin position="258"/>
        <end position="277"/>
    </location>
</feature>
<evidence type="ECO:0000256" key="2">
    <source>
        <dbReference type="ARBA" id="ARBA00007553"/>
    </source>
</evidence>
<dbReference type="CDD" id="cd06583">
    <property type="entry name" value="PGRP"/>
    <property type="match status" value="1"/>
</dbReference>
<sequence length="398" mass="45651">MNIIQRLIPVSNTSTRPGLALTPKYITIHETDNTAASANAAAHARLQQRGNDRTASWHLQIDDHEVIQSIPFDEVAWAAGDGRNGPGNRTSIHIEMCVNADGDYEKTVSNTIEVVQYLMSRFKISIDYIVPHKHWTGKNCPRNLLPRWDGFIKRCQSSNEGWVQKNEQKFFYQNGINQTGWIKDEGKWYYLDANGIMKTGWVKVKGIWYYLNDDGAMQTGWVKVKGKWYFLNRNGAMQTGWVMVKGTWYYLNDDGAMQTGWIKVDSKWYYLNNDGAMQTGWIKVKGRWYYLQSNGAMQIGWVKVDNKWYYLNSDGVMQTGWIQDKGKKYYLDTNGEMVTGSQTIEGKQYSFDKDGALIEAQAEDSQPPPTDEEANKTVNKETAMDSINNKSEEPFTIR</sequence>
<evidence type="ECO:0000256" key="3">
    <source>
        <dbReference type="ARBA" id="ARBA00011901"/>
    </source>
</evidence>
<dbReference type="GO" id="GO:0009253">
    <property type="term" value="P:peptidoglycan catabolic process"/>
    <property type="evidence" value="ECO:0007669"/>
    <property type="project" value="InterPro"/>
</dbReference>
<comment type="caution">
    <text evidence="14">The sequence shown here is derived from an EMBL/GenBank/DDBJ whole genome shotgun (WGS) entry which is preliminary data.</text>
</comment>
<evidence type="ECO:0000256" key="9">
    <source>
        <dbReference type="ARBA" id="ARBA00030881"/>
    </source>
</evidence>
<dbReference type="GO" id="GO:0071555">
    <property type="term" value="P:cell wall organization"/>
    <property type="evidence" value="ECO:0007669"/>
    <property type="project" value="UniProtKB-KW"/>
</dbReference>
<evidence type="ECO:0000313" key="14">
    <source>
        <dbReference type="EMBL" id="ETI69706.1"/>
    </source>
</evidence>
<evidence type="ECO:0000256" key="7">
    <source>
        <dbReference type="ARBA" id="ARBA00023287"/>
    </source>
</evidence>
<reference evidence="14 15" key="1">
    <citation type="journal article" date="2014" name="Environ. Microbiol.">
        <title>The nitrate-ammonifying and nosZ-carrying bacterium Bacillus vireti is a potent source and sink for nitric and nitrous oxide under high nitrate conditions.</title>
        <authorList>
            <person name="Mania D."/>
            <person name="Heylen K."/>
            <person name="van Spanning R.J."/>
            <person name="Frostegard A."/>
        </authorList>
    </citation>
    <scope>NUCLEOTIDE SEQUENCE [LARGE SCALE GENOMIC DNA]</scope>
    <source>
        <strain evidence="14 15">LMG 21834</strain>
    </source>
</reference>
<dbReference type="Pfam" id="PF01473">
    <property type="entry name" value="Choline_bind_1"/>
    <property type="match status" value="2"/>
</dbReference>
<dbReference type="GO" id="GO:0030435">
    <property type="term" value="P:sporulation resulting in formation of a cellular spore"/>
    <property type="evidence" value="ECO:0007669"/>
    <property type="project" value="UniProtKB-KW"/>
</dbReference>
<feature type="repeat" description="Cell wall-binding" evidence="11">
    <location>
        <begin position="318"/>
        <end position="337"/>
    </location>
</feature>
<evidence type="ECO:0000256" key="5">
    <source>
        <dbReference type="ARBA" id="ARBA00022801"/>
    </source>
</evidence>
<protein>
    <recommendedName>
        <fullName evidence="3">N-acetylmuramoyl-L-alanine amidase</fullName>
        <ecNumber evidence="3">3.5.1.28</ecNumber>
    </recommendedName>
    <alternativeName>
        <fullName evidence="10">Autolysin</fullName>
    </alternativeName>
    <alternativeName>
        <fullName evidence="9">Cell wall hydrolase</fullName>
    </alternativeName>
</protein>
<dbReference type="EC" id="3.5.1.28" evidence="3"/>
<feature type="repeat" description="Cell wall-binding" evidence="11">
    <location>
        <begin position="238"/>
        <end position="257"/>
    </location>
</feature>
<name>A0AB94IRP2_9BACI</name>
<evidence type="ECO:0000256" key="11">
    <source>
        <dbReference type="PROSITE-ProRule" id="PRU00591"/>
    </source>
</evidence>
<feature type="compositionally biased region" description="Basic and acidic residues" evidence="12">
    <location>
        <begin position="373"/>
        <end position="383"/>
    </location>
</feature>
<dbReference type="InterPro" id="IPR051206">
    <property type="entry name" value="NAMLAA_amidase_2"/>
</dbReference>
<dbReference type="GO" id="GO:0008745">
    <property type="term" value="F:N-acetylmuramoyl-L-alanine amidase activity"/>
    <property type="evidence" value="ECO:0007669"/>
    <property type="project" value="UniProtKB-EC"/>
</dbReference>
<dbReference type="SUPFAM" id="SSF69360">
    <property type="entry name" value="Cell wall binding repeat"/>
    <property type="match status" value="2"/>
</dbReference>
<dbReference type="InterPro" id="IPR002502">
    <property type="entry name" value="Amidase_domain"/>
</dbReference>
<dbReference type="PANTHER" id="PTHR30417">
    <property type="entry name" value="N-ACETYLMURAMOYL-L-ALANINE AMIDASE AMID"/>
    <property type="match status" value="1"/>
</dbReference>
<feature type="repeat" description="Cell wall-binding" evidence="11">
    <location>
        <begin position="278"/>
        <end position="297"/>
    </location>
</feature>
<dbReference type="Pfam" id="PF01510">
    <property type="entry name" value="Amidase_2"/>
    <property type="match status" value="1"/>
</dbReference>
<dbReference type="SMART" id="SM00644">
    <property type="entry name" value="Ami_2"/>
    <property type="match status" value="1"/>
</dbReference>
<evidence type="ECO:0000256" key="6">
    <source>
        <dbReference type="ARBA" id="ARBA00022969"/>
    </source>
</evidence>
<dbReference type="Pfam" id="PF19127">
    <property type="entry name" value="Choline_bind_3"/>
    <property type="match status" value="3"/>
</dbReference>
<feature type="repeat" description="Cell wall-binding" evidence="11">
    <location>
        <begin position="178"/>
        <end position="197"/>
    </location>
</feature>
<keyword evidence="15" id="KW-1185">Reference proteome</keyword>
<keyword evidence="7" id="KW-0178">Competence</keyword>
<dbReference type="Proteomes" id="UP000018877">
    <property type="component" value="Unassembled WGS sequence"/>
</dbReference>
<evidence type="ECO:0000259" key="13">
    <source>
        <dbReference type="SMART" id="SM00644"/>
    </source>
</evidence>
<dbReference type="InterPro" id="IPR018337">
    <property type="entry name" value="Cell_wall/Cho-bd_repeat"/>
</dbReference>
<comment type="similarity">
    <text evidence="2">Belongs to the N-acetylmuramoyl-L-alanine amidase 2 family.</text>
</comment>
<dbReference type="Gene3D" id="3.40.80.10">
    <property type="entry name" value="Peptidoglycan recognition protein-like"/>
    <property type="match status" value="1"/>
</dbReference>
<dbReference type="Gene3D" id="2.10.270.20">
    <property type="match status" value="1"/>
</dbReference>
<feature type="repeat" description="Cell wall-binding" evidence="11">
    <location>
        <begin position="198"/>
        <end position="217"/>
    </location>
</feature>
<gene>
    <name evidence="14" type="ORF">BAVI_06079</name>
</gene>
<proteinExistence type="inferred from homology"/>
<dbReference type="GO" id="GO:0030420">
    <property type="term" value="P:establishment of competence for transformation"/>
    <property type="evidence" value="ECO:0007669"/>
    <property type="project" value="UniProtKB-KW"/>
</dbReference>
<dbReference type="EMBL" id="ALAN01000042">
    <property type="protein sequence ID" value="ETI69706.1"/>
    <property type="molecule type" value="Genomic_DNA"/>
</dbReference>
<feature type="repeat" description="Cell wall-binding" evidence="11">
    <location>
        <begin position="298"/>
        <end position="317"/>
    </location>
</feature>